<proteinExistence type="predicted"/>
<comment type="caution">
    <text evidence="3">The sequence shown here is derived from an EMBL/GenBank/DDBJ whole genome shotgun (WGS) entry which is preliminary data.</text>
</comment>
<dbReference type="PANTHER" id="PTHR43861:SF3">
    <property type="entry name" value="PUTATIVE (AFU_ORTHOLOGUE AFUA_2G14390)-RELATED"/>
    <property type="match status" value="1"/>
</dbReference>
<dbReference type="InterPro" id="IPR029063">
    <property type="entry name" value="SAM-dependent_MTases_sf"/>
</dbReference>
<dbReference type="Pfam" id="PF13649">
    <property type="entry name" value="Methyltransf_25"/>
    <property type="match status" value="1"/>
</dbReference>
<reference evidence="3 4" key="1">
    <citation type="submission" date="2015-10" db="EMBL/GenBank/DDBJ databases">
        <title>Pseudomonas helleri sp. nov. and Pseudomonas weihenstephanensis sp. nov., isolated from raw cows milk.</title>
        <authorList>
            <person name="Von Neubeck M."/>
            <person name="Huptas C."/>
            <person name="Wenning M."/>
            <person name="Scherer S."/>
        </authorList>
    </citation>
    <scope>NUCLEOTIDE SEQUENCE [LARGE SCALE GENOMIC DNA]</scope>
    <source>
        <strain evidence="3 4">BSTT44</strain>
    </source>
</reference>
<keyword evidence="4" id="KW-1185">Reference proteome</keyword>
<evidence type="ECO:0000313" key="3">
    <source>
        <dbReference type="EMBL" id="KQB52011.1"/>
    </source>
</evidence>
<keyword evidence="1" id="KW-0808">Transferase</keyword>
<dbReference type="Proteomes" id="UP000050342">
    <property type="component" value="Unassembled WGS sequence"/>
</dbReference>
<dbReference type="Gene3D" id="3.40.50.150">
    <property type="entry name" value="Vaccinia Virus protein VP39"/>
    <property type="match status" value="1"/>
</dbReference>
<dbReference type="EMBL" id="LLWH01000212">
    <property type="protein sequence ID" value="KQB52011.1"/>
    <property type="molecule type" value="Genomic_DNA"/>
</dbReference>
<organism evidence="3 4">
    <name type="scientific">Pseudomonas endophytica</name>
    <dbReference type="NCBI Taxonomy" id="1563157"/>
    <lineage>
        <taxon>Bacteria</taxon>
        <taxon>Pseudomonadati</taxon>
        <taxon>Pseudomonadota</taxon>
        <taxon>Gammaproteobacteria</taxon>
        <taxon>Pseudomonadales</taxon>
        <taxon>Pseudomonadaceae</taxon>
        <taxon>Pseudomonas</taxon>
    </lineage>
</organism>
<dbReference type="OrthoDB" id="7032234at2"/>
<dbReference type="CDD" id="cd02440">
    <property type="entry name" value="AdoMet_MTases"/>
    <property type="match status" value="1"/>
</dbReference>
<dbReference type="GO" id="GO:0016740">
    <property type="term" value="F:transferase activity"/>
    <property type="evidence" value="ECO:0007669"/>
    <property type="project" value="UniProtKB-KW"/>
</dbReference>
<dbReference type="PANTHER" id="PTHR43861">
    <property type="entry name" value="TRANS-ACONITATE 2-METHYLTRANSFERASE-RELATED"/>
    <property type="match status" value="1"/>
</dbReference>
<gene>
    <name evidence="3" type="ORF">AQS70_16000</name>
</gene>
<evidence type="ECO:0000256" key="1">
    <source>
        <dbReference type="ARBA" id="ARBA00022679"/>
    </source>
</evidence>
<dbReference type="AlphaFoldDB" id="A0A0Q0SZ25"/>
<protein>
    <recommendedName>
        <fullName evidence="2">Methyltransferase domain-containing protein</fullName>
    </recommendedName>
</protein>
<accession>A0A0Q0SZ25</accession>
<name>A0A0Q0SZ25_9PSED</name>
<dbReference type="STRING" id="1563157.AQS70_16000"/>
<sequence length="275" mass="31108">MSQTLNHYLLNVGEHDKTRLSILSDIYNSGSRAFIERSTSHAPTHILDIGCGHGQMTQWLAKQFPQAQVTGIDVSTEQLDMSRANCTMPNVSFVQHDFTQGVLKHTAVDLVYIRYVLLHVKNWQTFFDNLLQSIAPDAKILIEEPGFPFFCYPSNEQLEKANRLGCQLTRQLGLNYDCIEPLWHKVTHCERFKINQVNFTQPLLKSPEEKSILWRSFIQIAQPLIALGFASEEEVNAILAELVNIANDQHSIVGSLRLIQLNLSALPLSSAAQHE</sequence>
<dbReference type="SUPFAM" id="SSF53335">
    <property type="entry name" value="S-adenosyl-L-methionine-dependent methyltransferases"/>
    <property type="match status" value="1"/>
</dbReference>
<feature type="domain" description="Methyltransferase" evidence="2">
    <location>
        <begin position="46"/>
        <end position="136"/>
    </location>
</feature>
<dbReference type="RefSeq" id="WP_055104489.1">
    <property type="nucleotide sequence ID" value="NZ_LLWH01000212.1"/>
</dbReference>
<dbReference type="InterPro" id="IPR041698">
    <property type="entry name" value="Methyltransf_25"/>
</dbReference>
<evidence type="ECO:0000259" key="2">
    <source>
        <dbReference type="Pfam" id="PF13649"/>
    </source>
</evidence>
<evidence type="ECO:0000313" key="4">
    <source>
        <dbReference type="Proteomes" id="UP000050342"/>
    </source>
</evidence>